<gene>
    <name evidence="1" type="ORF">A2903_02400</name>
</gene>
<reference evidence="1 2" key="1">
    <citation type="journal article" date="2016" name="Nat. Commun.">
        <title>Thousands of microbial genomes shed light on interconnected biogeochemical processes in an aquifer system.</title>
        <authorList>
            <person name="Anantharaman K."/>
            <person name="Brown C.T."/>
            <person name="Hug L.A."/>
            <person name="Sharon I."/>
            <person name="Castelle C.J."/>
            <person name="Probst A.J."/>
            <person name="Thomas B.C."/>
            <person name="Singh A."/>
            <person name="Wilkins M.J."/>
            <person name="Karaoz U."/>
            <person name="Brodie E.L."/>
            <person name="Williams K.H."/>
            <person name="Hubbard S.S."/>
            <person name="Banfield J.F."/>
        </authorList>
    </citation>
    <scope>NUCLEOTIDE SEQUENCE [LARGE SCALE GENOMIC DNA]</scope>
</reference>
<organism evidence="1 2">
    <name type="scientific">Candidatus Nomurabacteria bacterium RIFCSPLOWO2_01_FULL_33_17</name>
    <dbReference type="NCBI Taxonomy" id="1801764"/>
    <lineage>
        <taxon>Bacteria</taxon>
        <taxon>Candidatus Nomuraibacteriota</taxon>
    </lineage>
</organism>
<comment type="caution">
    <text evidence="1">The sequence shown here is derived from an EMBL/GenBank/DDBJ whole genome shotgun (WGS) entry which is preliminary data.</text>
</comment>
<evidence type="ECO:0000313" key="2">
    <source>
        <dbReference type="Proteomes" id="UP000178184"/>
    </source>
</evidence>
<dbReference type="AlphaFoldDB" id="A0A1F6WQS5"/>
<dbReference type="EMBL" id="MFUO01000005">
    <property type="protein sequence ID" value="OGI84238.1"/>
    <property type="molecule type" value="Genomic_DNA"/>
</dbReference>
<name>A0A1F6WQS5_9BACT</name>
<proteinExistence type="predicted"/>
<accession>A0A1F6WQS5</accession>
<protein>
    <submittedName>
        <fullName evidence="1">Uncharacterized protein</fullName>
    </submittedName>
</protein>
<sequence>MKITQSKTTTVGQIDKAVANYRALLDKHAKEFNTEAVQIVLGQPELATEQLAVFRKRVEAISNMIVRIVKVNRNQFPKEAINATGRVQYVNDSVLAEMPHGKGEEVKVYFFKISRQISCADLEKEYELRDLKPDPTAQTKVNEDDPAFADTYPNGSQWKDKNGKLCFSTFNRYDDERYVLVSRDDNDWYDHWWFAGVRK</sequence>
<dbReference type="Proteomes" id="UP000178184">
    <property type="component" value="Unassembled WGS sequence"/>
</dbReference>
<evidence type="ECO:0000313" key="1">
    <source>
        <dbReference type="EMBL" id="OGI84238.1"/>
    </source>
</evidence>